<feature type="transmembrane region" description="Helical" evidence="1">
    <location>
        <begin position="175"/>
        <end position="192"/>
    </location>
</feature>
<feature type="transmembrane region" description="Helical" evidence="1">
    <location>
        <begin position="137"/>
        <end position="154"/>
    </location>
</feature>
<keyword evidence="1" id="KW-1133">Transmembrane helix</keyword>
<feature type="transmembrane region" description="Helical" evidence="1">
    <location>
        <begin position="68"/>
        <end position="88"/>
    </location>
</feature>
<evidence type="ECO:0000256" key="1">
    <source>
        <dbReference type="SAM" id="Phobius"/>
    </source>
</evidence>
<feature type="transmembrane region" description="Helical" evidence="1">
    <location>
        <begin position="240"/>
        <end position="258"/>
    </location>
</feature>
<gene>
    <name evidence="2" type="ORF">FA869_09765</name>
</gene>
<dbReference type="PANTHER" id="PTHR35804:SF1">
    <property type="entry name" value="LYSINE EXPORTER LYSO"/>
    <property type="match status" value="1"/>
</dbReference>
<evidence type="ECO:0000313" key="2">
    <source>
        <dbReference type="EMBL" id="TKA91388.1"/>
    </source>
</evidence>
<accession>A0A4U0YJL1</accession>
<dbReference type="GO" id="GO:0015661">
    <property type="term" value="F:L-lysine efflux transmembrane transporter activity"/>
    <property type="evidence" value="ECO:0007669"/>
    <property type="project" value="InterPro"/>
</dbReference>
<feature type="transmembrane region" description="Helical" evidence="1">
    <location>
        <begin position="264"/>
        <end position="283"/>
    </location>
</feature>
<keyword evidence="1" id="KW-0472">Membrane</keyword>
<dbReference type="PANTHER" id="PTHR35804">
    <property type="entry name" value="LYSINE EXPORTER LYSO"/>
    <property type="match status" value="1"/>
</dbReference>
<reference evidence="2 3" key="1">
    <citation type="submission" date="2019-04" db="EMBL/GenBank/DDBJ databases">
        <title>Crypto-aerobic microbial life in anoxic (sulfidic) marine sediments.</title>
        <authorList>
            <person name="Bhattacharya S."/>
            <person name="Roy C."/>
            <person name="Mondal N."/>
            <person name="Sarkar J."/>
            <person name="Mandal S."/>
            <person name="Rameez M.J."/>
            <person name="Ghosh W."/>
        </authorList>
    </citation>
    <scope>NUCLEOTIDE SEQUENCE [LARGE SCALE GENOMIC DNA]</scope>
    <source>
        <strain evidence="2 3">SBBB</strain>
    </source>
</reference>
<proteinExistence type="predicted"/>
<evidence type="ECO:0000313" key="3">
    <source>
        <dbReference type="Proteomes" id="UP000305198"/>
    </source>
</evidence>
<comment type="caution">
    <text evidence="2">The sequence shown here is derived from an EMBL/GenBank/DDBJ whole genome shotgun (WGS) entry which is preliminary data.</text>
</comment>
<sequence>MPGFCFQALEAERRSNTITASCRTIPVSSGYKVKTLCAIVRALHDLKKSLRLSSFHFSIKSCSVSAQLSNILAAILPILLSLLVGYLVGKRLPKPVVKPLLRCITPVVWIILFVIGLDSGATFSSLASGMEVLKQSALYAFTISAVVFACLMPLNRPGTAQEDSPGGWLGLWHPVKECLIAFGLVLLGAFAWRLQWHDNGIGAALINISGWLYALLFLIGLDLAQVVISRSWLAPRVLKIPLVVMLASMLAGVLLSWITGERLAVALALSTGFGWFSLSGALAGQYLGEAYGSVALLTDLMRELIGLTVVFMLGRNFANSSIGVCGATAMDTTLPFVRQACHYEYVPTAIISGLILTIAAPFFMLFFLSFV</sequence>
<feature type="transmembrane region" description="Helical" evidence="1">
    <location>
        <begin position="349"/>
        <end position="370"/>
    </location>
</feature>
<protein>
    <submittedName>
        <fullName evidence="2">Lysine exporter LysO family protein</fullName>
    </submittedName>
</protein>
<dbReference type="InterPro" id="IPR005642">
    <property type="entry name" value="LysO"/>
</dbReference>
<dbReference type="Proteomes" id="UP000305198">
    <property type="component" value="Unassembled WGS sequence"/>
</dbReference>
<feature type="transmembrane region" description="Helical" evidence="1">
    <location>
        <begin position="204"/>
        <end position="228"/>
    </location>
</feature>
<name>A0A4U0YJL1_9GAMM</name>
<organism evidence="2 3">
    <name type="scientific">Halopseudomonas bauzanensis</name>
    <dbReference type="NCBI Taxonomy" id="653930"/>
    <lineage>
        <taxon>Bacteria</taxon>
        <taxon>Pseudomonadati</taxon>
        <taxon>Pseudomonadota</taxon>
        <taxon>Gammaproteobacteria</taxon>
        <taxon>Pseudomonadales</taxon>
        <taxon>Pseudomonadaceae</taxon>
        <taxon>Halopseudomonas</taxon>
    </lineage>
</organism>
<keyword evidence="1" id="KW-0812">Transmembrane</keyword>
<feature type="transmembrane region" description="Helical" evidence="1">
    <location>
        <begin position="304"/>
        <end position="329"/>
    </location>
</feature>
<dbReference type="AlphaFoldDB" id="A0A4U0YJL1"/>
<dbReference type="GO" id="GO:0005886">
    <property type="term" value="C:plasma membrane"/>
    <property type="evidence" value="ECO:0007669"/>
    <property type="project" value="TreeGrafter"/>
</dbReference>
<dbReference type="Pfam" id="PF03956">
    <property type="entry name" value="Lys_export"/>
    <property type="match status" value="1"/>
</dbReference>
<dbReference type="EMBL" id="SWAV01000003">
    <property type="protein sequence ID" value="TKA91388.1"/>
    <property type="molecule type" value="Genomic_DNA"/>
</dbReference>